<accession>A0A9D4RE10</accession>
<evidence type="ECO:0000256" key="1">
    <source>
        <dbReference type="SAM" id="MobiDB-lite"/>
    </source>
</evidence>
<name>A0A9D4RE10_DREPO</name>
<feature type="compositionally biased region" description="Polar residues" evidence="1">
    <location>
        <begin position="66"/>
        <end position="101"/>
    </location>
</feature>
<reference evidence="2" key="2">
    <citation type="submission" date="2020-11" db="EMBL/GenBank/DDBJ databases">
        <authorList>
            <person name="McCartney M.A."/>
            <person name="Auch B."/>
            <person name="Kono T."/>
            <person name="Mallez S."/>
            <person name="Becker A."/>
            <person name="Gohl D.M."/>
            <person name="Silverstein K.A.T."/>
            <person name="Koren S."/>
            <person name="Bechman K.B."/>
            <person name="Herman A."/>
            <person name="Abrahante J.E."/>
            <person name="Garbe J."/>
        </authorList>
    </citation>
    <scope>NUCLEOTIDE SEQUENCE</scope>
    <source>
        <strain evidence="2">Duluth1</strain>
        <tissue evidence="2">Whole animal</tissue>
    </source>
</reference>
<comment type="caution">
    <text evidence="2">The sequence shown here is derived from an EMBL/GenBank/DDBJ whole genome shotgun (WGS) entry which is preliminary data.</text>
</comment>
<evidence type="ECO:0000313" key="3">
    <source>
        <dbReference type="Proteomes" id="UP000828390"/>
    </source>
</evidence>
<dbReference type="Proteomes" id="UP000828390">
    <property type="component" value="Unassembled WGS sequence"/>
</dbReference>
<keyword evidence="3" id="KW-1185">Reference proteome</keyword>
<evidence type="ECO:0000313" key="2">
    <source>
        <dbReference type="EMBL" id="KAH3864824.1"/>
    </source>
</evidence>
<dbReference type="EMBL" id="JAIWYP010000002">
    <property type="protein sequence ID" value="KAH3864824.1"/>
    <property type="molecule type" value="Genomic_DNA"/>
</dbReference>
<gene>
    <name evidence="2" type="ORF">DPMN_027852</name>
</gene>
<feature type="region of interest" description="Disordered" evidence="1">
    <location>
        <begin position="66"/>
        <end position="145"/>
    </location>
</feature>
<dbReference type="AlphaFoldDB" id="A0A9D4RE10"/>
<proteinExistence type="predicted"/>
<reference evidence="2" key="1">
    <citation type="journal article" date="2019" name="bioRxiv">
        <title>The Genome of the Zebra Mussel, Dreissena polymorpha: A Resource for Invasive Species Research.</title>
        <authorList>
            <person name="McCartney M.A."/>
            <person name="Auch B."/>
            <person name="Kono T."/>
            <person name="Mallez S."/>
            <person name="Zhang Y."/>
            <person name="Obille A."/>
            <person name="Becker A."/>
            <person name="Abrahante J.E."/>
            <person name="Garbe J."/>
            <person name="Badalamenti J.P."/>
            <person name="Herman A."/>
            <person name="Mangelson H."/>
            <person name="Liachko I."/>
            <person name="Sullivan S."/>
            <person name="Sone E.D."/>
            <person name="Koren S."/>
            <person name="Silverstein K.A.T."/>
            <person name="Beckman K.B."/>
            <person name="Gohl D.M."/>
        </authorList>
    </citation>
    <scope>NUCLEOTIDE SEQUENCE</scope>
    <source>
        <strain evidence="2">Duluth1</strain>
        <tissue evidence="2">Whole animal</tissue>
    </source>
</reference>
<organism evidence="2 3">
    <name type="scientific">Dreissena polymorpha</name>
    <name type="common">Zebra mussel</name>
    <name type="synonym">Mytilus polymorpha</name>
    <dbReference type="NCBI Taxonomy" id="45954"/>
    <lineage>
        <taxon>Eukaryota</taxon>
        <taxon>Metazoa</taxon>
        <taxon>Spiralia</taxon>
        <taxon>Lophotrochozoa</taxon>
        <taxon>Mollusca</taxon>
        <taxon>Bivalvia</taxon>
        <taxon>Autobranchia</taxon>
        <taxon>Heteroconchia</taxon>
        <taxon>Euheterodonta</taxon>
        <taxon>Imparidentia</taxon>
        <taxon>Neoheterodontei</taxon>
        <taxon>Myida</taxon>
        <taxon>Dreissenoidea</taxon>
        <taxon>Dreissenidae</taxon>
        <taxon>Dreissena</taxon>
    </lineage>
</organism>
<protein>
    <submittedName>
        <fullName evidence="2">Uncharacterized protein</fullName>
    </submittedName>
</protein>
<feature type="region of interest" description="Disordered" evidence="1">
    <location>
        <begin position="1"/>
        <end position="23"/>
    </location>
</feature>
<sequence length="145" mass="15238">MGTPATTQTTTMGTPATTHTTTLGTPAITQTTMVKLLNHSTPNTQTTELLRPATKHIVIPMHLSTHPASTQGMSTITHSTQPSDETSVMPSSLSTTRRVTTPPNPGQYSLPRGSNPVRSVHGTAGGTQPVPPKYTRAMDAQPGQS</sequence>